<dbReference type="Gene3D" id="3.30.300.30">
    <property type="match status" value="1"/>
</dbReference>
<dbReference type="PROSITE" id="PS00012">
    <property type="entry name" value="PHOSPHOPANTETHEINE"/>
    <property type="match status" value="1"/>
</dbReference>
<evidence type="ECO:0000313" key="8">
    <source>
        <dbReference type="Proteomes" id="UP000002730"/>
    </source>
</evidence>
<evidence type="ECO:0000256" key="3">
    <source>
        <dbReference type="ARBA" id="ARBA00022450"/>
    </source>
</evidence>
<dbReference type="Gene3D" id="2.30.38.10">
    <property type="entry name" value="Luciferase, Domain 3"/>
    <property type="match status" value="1"/>
</dbReference>
<dbReference type="NCBIfam" id="TIGR01720">
    <property type="entry name" value="NRPS-para261"/>
    <property type="match status" value="1"/>
</dbReference>
<dbReference type="Pfam" id="PF00668">
    <property type="entry name" value="Condensation"/>
    <property type="match status" value="2"/>
</dbReference>
<evidence type="ECO:0000313" key="7">
    <source>
        <dbReference type="EMBL" id="ADL53606.1"/>
    </source>
</evidence>
<dbReference type="SUPFAM" id="SSF56801">
    <property type="entry name" value="Acetyl-CoA synthetase-like"/>
    <property type="match status" value="1"/>
</dbReference>
<dbReference type="Pfam" id="PF13193">
    <property type="entry name" value="AMP-binding_C"/>
    <property type="match status" value="1"/>
</dbReference>
<dbReference type="InterPro" id="IPR006162">
    <property type="entry name" value="Ppantetheine_attach_site"/>
</dbReference>
<dbReference type="Gene3D" id="3.30.559.10">
    <property type="entry name" value="Chloramphenicol acetyltransferase-like domain"/>
    <property type="match status" value="2"/>
</dbReference>
<accession>D9SLG9</accession>
<dbReference type="PROSITE" id="PS00455">
    <property type="entry name" value="AMP_BINDING"/>
    <property type="match status" value="1"/>
</dbReference>
<dbReference type="InterPro" id="IPR045851">
    <property type="entry name" value="AMP-bd_C_sf"/>
</dbReference>
<dbReference type="InterPro" id="IPR023213">
    <property type="entry name" value="CAT-like_dom_sf"/>
</dbReference>
<dbReference type="RefSeq" id="WP_010073950.1">
    <property type="nucleotide sequence ID" value="NC_014393.1"/>
</dbReference>
<dbReference type="eggNOG" id="COG1020">
    <property type="taxonomic scope" value="Bacteria"/>
</dbReference>
<dbReference type="InterPro" id="IPR010060">
    <property type="entry name" value="NRPS_synth"/>
</dbReference>
<dbReference type="GO" id="GO:0003824">
    <property type="term" value="F:catalytic activity"/>
    <property type="evidence" value="ECO:0007669"/>
    <property type="project" value="InterPro"/>
</dbReference>
<dbReference type="NCBIfam" id="TIGR01733">
    <property type="entry name" value="AA-adenyl-dom"/>
    <property type="match status" value="1"/>
</dbReference>
<keyword evidence="8" id="KW-1185">Reference proteome</keyword>
<dbReference type="OrthoDB" id="51171at2"/>
<feature type="domain" description="Carrier" evidence="6">
    <location>
        <begin position="952"/>
        <end position="1026"/>
    </location>
</feature>
<evidence type="ECO:0000256" key="2">
    <source>
        <dbReference type="ARBA" id="ARBA00006432"/>
    </source>
</evidence>
<comment type="similarity">
    <text evidence="2">Belongs to the ATP-dependent AMP-binding enzyme family.</text>
</comment>
<dbReference type="InterPro" id="IPR020845">
    <property type="entry name" value="AMP-binding_CS"/>
</dbReference>
<gene>
    <name evidence="7" type="ordered locus">Clocel_3940</name>
</gene>
<reference evidence="7 8" key="1">
    <citation type="submission" date="2010-08" db="EMBL/GenBank/DDBJ databases">
        <title>Complete sequence of Clostridium cellulovorans 743B.</title>
        <authorList>
            <consortium name="US DOE Joint Genome Institute"/>
            <person name="Lucas S."/>
            <person name="Copeland A."/>
            <person name="Lapidus A."/>
            <person name="Cheng J.-F."/>
            <person name="Bruce D."/>
            <person name="Goodwin L."/>
            <person name="Pitluck S."/>
            <person name="Chertkov O."/>
            <person name="Detter J.C."/>
            <person name="Han C."/>
            <person name="Tapia R."/>
            <person name="Land M."/>
            <person name="Hauser L."/>
            <person name="Chang Y.-J."/>
            <person name="Jeffries C."/>
            <person name="Kyrpides N."/>
            <person name="Ivanova N."/>
            <person name="Mikhailova N."/>
            <person name="Hemme C.L."/>
            <person name="Woyke T."/>
        </authorList>
    </citation>
    <scope>NUCLEOTIDE SEQUENCE [LARGE SCALE GENOMIC DNA]</scope>
    <source>
        <strain evidence="8">ATCC 35296 / DSM 3052 / OCM 3 / 743B</strain>
    </source>
</reference>
<sequence>MKMEVGQLYPLTHPQKRVWYNEKIYSNTSINNIGGYAKVKGIIDFKILERAINDFICNNPGIRLRFIETGNEVSQYINELEPYKLEIVDFSMYEDNKKRLEQWIEGQIKKRFNIIQSRLFDFAAVKVSEGETGIFVRMHHIICDGWSAEMAAREILTLYSNYMLEEKQQIIRTCSYLEFIQKETEYLQSEKFIEDRDFWISKFSKEPEFLSQEPDGEILGNRVTFKIHKDVLEKIRSFGHSMNTFFSAITLIYYNKISQQEDLSLGIPIFNRYGLRQKRTFGMFTSTMPFRMQLDNEISFSDFLSCISKEMKEYLKHQKYPYDILIQDLNAESKRIDRLYSIAVNCYNTSFAQKAADLEVDFFDMYGGYQFYNLQIIVKEWGEGADISFDYKRDLYSDESIEDLYKYFINIIEQGYQNKQCKLIDIKLVSDEVINSIVYKFNDTKKDYPKDRTIVQLFEEQVLKTPNKVAVSFENKTLTYDELNKRANKLAHGLIMKGMKQENIVALMVSHSLELFIGIMGALKAGCAYLPIDPNYPRERIEYILEDSKAAILITDAEDQSNVSKFNLEVINLNDERVYSKKIENPTSIAKPHNLAYLIYTSGSTGKPKGTMIEHRGLVNYIWWAKESYVKDQDDVFAVYSSLAFDLTVTSIFTPLISGIEAAVYRDDQKEYVLFRIIKDKKATIVKLTPAHLSLIKDLDNEESSVRRFIVGGEDFKTSLAEKVHESFKGKIEMFNEYGPTETVVGCMIYKYQLGIDTEGSVPIGIPADNVMLYILDKNLLPVAPGQVGELYISGDGVARGYINKPEITKERFIPNPFIDGYRMYKTGDLAFLNKDGVLVYKGREDFQVKIRGFRIELGEIECALERYKGIKSAVVLDVKSKNSNVSLCAFIVIEESIDLDNVNEFLRDNIPEYMVPSNIIIIDDIPLSPNGKVDRNKLPIPDLTASTDLILPQKEIEKNISKVFAEILEVEVVGINDGFYSLGGDSIKAIQAASKLSDINLRVSAGEIIKYQTISKIISYVENISSEVSKYEQGTISGVFDTTPIVSWFSEQAFKEKNYYNQSILIETKKALDKELMEKAFKQVIEHQDSLRLNYEIEKGKLFYNNNHLNDDFTLEYEAIEDGEDIDSHIIKMGIELKSAFDITNDLLIRAKIIEAKNKSLLLVTMHHLVVDGVSWRIFVEQLFIVYNGLTSGIKVRLPEKTASMLEWQRGLLEYCNTLKENKVLIDYWNNQKDNSFCIREDFQFNCQCGCDIVQEKQSLGVDTTQKLLKDANSTYNTEVIDLLVASLYVSLRKLTGSNNIQIDMEGHGRNLDSVDVTKTVGWFTSIFPVKLETNDEDLGSIIKTTKEVMRNIPDKGLSYGVLRYMDKSINNQYIKPEVRFNYLGQFGELNGNGDYQIINEYTGSDSSSKNHITAKVDINCMIINGDLVVEISYCSKEFAKSTITQIIDSFIGNIKTIVNFTCDQEEIYFTPSDFKVADISEDDLDALFQ</sequence>
<keyword evidence="4" id="KW-0597">Phosphoprotein</keyword>
<dbReference type="Gene3D" id="3.40.50.980">
    <property type="match status" value="2"/>
</dbReference>
<dbReference type="InterPro" id="IPR025110">
    <property type="entry name" value="AMP-bd_C"/>
</dbReference>
<evidence type="ECO:0000256" key="4">
    <source>
        <dbReference type="ARBA" id="ARBA00022553"/>
    </source>
</evidence>
<dbReference type="SUPFAM" id="SSF52777">
    <property type="entry name" value="CoA-dependent acyltransferases"/>
    <property type="match status" value="4"/>
</dbReference>
<dbReference type="PROSITE" id="PS50075">
    <property type="entry name" value="CARRIER"/>
    <property type="match status" value="1"/>
</dbReference>
<dbReference type="FunFam" id="3.40.50.12780:FF:000012">
    <property type="entry name" value="Non-ribosomal peptide synthetase"/>
    <property type="match status" value="1"/>
</dbReference>
<dbReference type="Gene3D" id="3.30.559.30">
    <property type="entry name" value="Nonribosomal peptide synthetase, condensation domain"/>
    <property type="match status" value="2"/>
</dbReference>
<dbReference type="InterPro" id="IPR010071">
    <property type="entry name" value="AA_adenyl_dom"/>
</dbReference>
<dbReference type="STRING" id="573061.Clocel_3940"/>
<dbReference type="Gene3D" id="1.10.1200.10">
    <property type="entry name" value="ACP-like"/>
    <property type="match status" value="1"/>
</dbReference>
<dbReference type="EMBL" id="CP002160">
    <property type="protein sequence ID" value="ADL53606.1"/>
    <property type="molecule type" value="Genomic_DNA"/>
</dbReference>
<dbReference type="Proteomes" id="UP000002730">
    <property type="component" value="Chromosome"/>
</dbReference>
<dbReference type="Pfam" id="PF00550">
    <property type="entry name" value="PP-binding"/>
    <property type="match status" value="1"/>
</dbReference>
<evidence type="ECO:0000256" key="5">
    <source>
        <dbReference type="ARBA" id="ARBA00023194"/>
    </source>
</evidence>
<keyword evidence="3" id="KW-0596">Phosphopantetheine</keyword>
<dbReference type="PANTHER" id="PTHR45398">
    <property type="match status" value="1"/>
</dbReference>
<dbReference type="GO" id="GO:0008610">
    <property type="term" value="P:lipid biosynthetic process"/>
    <property type="evidence" value="ECO:0007669"/>
    <property type="project" value="UniProtKB-ARBA"/>
</dbReference>
<dbReference type="HOGENOM" id="CLU_000022_2_2_9"/>
<dbReference type="InterPro" id="IPR036736">
    <property type="entry name" value="ACP-like_sf"/>
</dbReference>
<dbReference type="InterPro" id="IPR001242">
    <property type="entry name" value="Condensation_dom"/>
</dbReference>
<evidence type="ECO:0000259" key="6">
    <source>
        <dbReference type="PROSITE" id="PS50075"/>
    </source>
</evidence>
<comment type="cofactor">
    <cofactor evidence="1">
        <name>pantetheine 4'-phosphate</name>
        <dbReference type="ChEBI" id="CHEBI:47942"/>
    </cofactor>
</comment>
<dbReference type="InterPro" id="IPR009081">
    <property type="entry name" value="PP-bd_ACP"/>
</dbReference>
<name>D9SLG9_CLOC7</name>
<protein>
    <submittedName>
        <fullName evidence="7">Amino acid adenylation domain protein</fullName>
    </submittedName>
</protein>
<organism evidence="7 8">
    <name type="scientific">Clostridium cellulovorans (strain ATCC 35296 / DSM 3052 / OCM 3 / 743B)</name>
    <dbReference type="NCBI Taxonomy" id="573061"/>
    <lineage>
        <taxon>Bacteria</taxon>
        <taxon>Bacillati</taxon>
        <taxon>Bacillota</taxon>
        <taxon>Clostridia</taxon>
        <taxon>Eubacteriales</taxon>
        <taxon>Clostridiaceae</taxon>
        <taxon>Clostridium</taxon>
    </lineage>
</organism>
<dbReference type="GO" id="GO:0017000">
    <property type="term" value="P:antibiotic biosynthetic process"/>
    <property type="evidence" value="ECO:0007669"/>
    <property type="project" value="UniProtKB-KW"/>
</dbReference>
<dbReference type="Pfam" id="PF00501">
    <property type="entry name" value="AMP-binding"/>
    <property type="match status" value="1"/>
</dbReference>
<dbReference type="FunFam" id="3.40.50.980:FF:000001">
    <property type="entry name" value="Non-ribosomal peptide synthetase"/>
    <property type="match status" value="1"/>
</dbReference>
<evidence type="ECO:0000256" key="1">
    <source>
        <dbReference type="ARBA" id="ARBA00001957"/>
    </source>
</evidence>
<dbReference type="KEGG" id="ccb:Clocel_3940"/>
<dbReference type="InterPro" id="IPR000873">
    <property type="entry name" value="AMP-dep_synth/lig_dom"/>
</dbReference>
<proteinExistence type="inferred from homology"/>
<dbReference type="SUPFAM" id="SSF47336">
    <property type="entry name" value="ACP-like"/>
    <property type="match status" value="1"/>
</dbReference>
<dbReference type="PANTHER" id="PTHR45398:SF1">
    <property type="entry name" value="ENZYME, PUTATIVE (JCVI)-RELATED"/>
    <property type="match status" value="1"/>
</dbReference>
<keyword evidence="5" id="KW-0045">Antibiotic biosynthesis</keyword>